<dbReference type="GO" id="GO:0005484">
    <property type="term" value="F:SNAP receptor activity"/>
    <property type="evidence" value="ECO:0007669"/>
    <property type="project" value="TreeGrafter"/>
</dbReference>
<gene>
    <name evidence="7" type="primary">SSO2_1</name>
    <name evidence="7" type="ORF">TWF481_002712</name>
</gene>
<keyword evidence="4 5" id="KW-0472">Membrane</keyword>
<evidence type="ECO:0000256" key="4">
    <source>
        <dbReference type="ARBA" id="ARBA00023136"/>
    </source>
</evidence>
<keyword evidence="8" id="KW-1185">Reference proteome</keyword>
<dbReference type="GO" id="GO:0012505">
    <property type="term" value="C:endomembrane system"/>
    <property type="evidence" value="ECO:0007669"/>
    <property type="project" value="TreeGrafter"/>
</dbReference>
<dbReference type="AlphaFoldDB" id="A0AAV9VT09"/>
<evidence type="ECO:0000256" key="1">
    <source>
        <dbReference type="ARBA" id="ARBA00004211"/>
    </source>
</evidence>
<evidence type="ECO:0000313" key="7">
    <source>
        <dbReference type="EMBL" id="KAK6495664.1"/>
    </source>
</evidence>
<evidence type="ECO:0000259" key="6">
    <source>
        <dbReference type="Pfam" id="PF00804"/>
    </source>
</evidence>
<dbReference type="GO" id="GO:0048278">
    <property type="term" value="P:vesicle docking"/>
    <property type="evidence" value="ECO:0007669"/>
    <property type="project" value="TreeGrafter"/>
</dbReference>
<dbReference type="GO" id="GO:0005886">
    <property type="term" value="C:plasma membrane"/>
    <property type="evidence" value="ECO:0007669"/>
    <property type="project" value="TreeGrafter"/>
</dbReference>
<dbReference type="PANTHER" id="PTHR19957:SF307">
    <property type="entry name" value="PROTEIN SSO1-RELATED"/>
    <property type="match status" value="1"/>
</dbReference>
<dbReference type="InterPro" id="IPR010989">
    <property type="entry name" value="SNARE"/>
</dbReference>
<name>A0AAV9VT09_9PEZI</name>
<proteinExistence type="predicted"/>
<dbReference type="GO" id="GO:0000149">
    <property type="term" value="F:SNARE binding"/>
    <property type="evidence" value="ECO:0007669"/>
    <property type="project" value="TreeGrafter"/>
</dbReference>
<dbReference type="GO" id="GO:0006886">
    <property type="term" value="P:intracellular protein transport"/>
    <property type="evidence" value="ECO:0007669"/>
    <property type="project" value="TreeGrafter"/>
</dbReference>
<evidence type="ECO:0000313" key="8">
    <source>
        <dbReference type="Proteomes" id="UP001370758"/>
    </source>
</evidence>
<dbReference type="GO" id="GO:0006887">
    <property type="term" value="P:exocytosis"/>
    <property type="evidence" value="ECO:0007669"/>
    <property type="project" value="TreeGrafter"/>
</dbReference>
<organism evidence="7 8">
    <name type="scientific">Arthrobotrys musiformis</name>
    <dbReference type="NCBI Taxonomy" id="47236"/>
    <lineage>
        <taxon>Eukaryota</taxon>
        <taxon>Fungi</taxon>
        <taxon>Dikarya</taxon>
        <taxon>Ascomycota</taxon>
        <taxon>Pezizomycotina</taxon>
        <taxon>Orbiliomycetes</taxon>
        <taxon>Orbiliales</taxon>
        <taxon>Orbiliaceae</taxon>
        <taxon>Arthrobotrys</taxon>
    </lineage>
</organism>
<dbReference type="Proteomes" id="UP001370758">
    <property type="component" value="Unassembled WGS sequence"/>
</dbReference>
<evidence type="ECO:0000256" key="3">
    <source>
        <dbReference type="ARBA" id="ARBA00022989"/>
    </source>
</evidence>
<evidence type="ECO:0000256" key="5">
    <source>
        <dbReference type="SAM" id="Phobius"/>
    </source>
</evidence>
<dbReference type="Gene3D" id="1.20.58.70">
    <property type="match status" value="1"/>
</dbReference>
<feature type="transmembrane region" description="Helical" evidence="5">
    <location>
        <begin position="178"/>
        <end position="199"/>
    </location>
</feature>
<dbReference type="SUPFAM" id="SSF47661">
    <property type="entry name" value="t-snare proteins"/>
    <property type="match status" value="1"/>
</dbReference>
<keyword evidence="2 5" id="KW-0812">Transmembrane</keyword>
<dbReference type="InterPro" id="IPR006011">
    <property type="entry name" value="Syntaxin_N"/>
</dbReference>
<comment type="subcellular location">
    <subcellularLocation>
        <location evidence="1">Membrane</location>
        <topology evidence="1">Single-pass type IV membrane protein</topology>
    </subcellularLocation>
</comment>
<comment type="caution">
    <text evidence="7">The sequence shown here is derived from an EMBL/GenBank/DDBJ whole genome shotgun (WGS) entry which is preliminary data.</text>
</comment>
<dbReference type="GO" id="GO:0031201">
    <property type="term" value="C:SNARE complex"/>
    <property type="evidence" value="ECO:0007669"/>
    <property type="project" value="TreeGrafter"/>
</dbReference>
<dbReference type="GO" id="GO:0006906">
    <property type="term" value="P:vesicle fusion"/>
    <property type="evidence" value="ECO:0007669"/>
    <property type="project" value="TreeGrafter"/>
</dbReference>
<dbReference type="Pfam" id="PF00804">
    <property type="entry name" value="Syntaxin"/>
    <property type="match status" value="1"/>
</dbReference>
<feature type="domain" description="Syntaxin N-terminal" evidence="6">
    <location>
        <begin position="30"/>
        <end position="90"/>
    </location>
</feature>
<keyword evidence="3 5" id="KW-1133">Transmembrane helix</keyword>
<protein>
    <submittedName>
        <fullName evidence="7">Plasma membrane t-SNARE, secretory vesicle fusion</fullName>
    </submittedName>
</protein>
<dbReference type="InterPro" id="IPR045242">
    <property type="entry name" value="Syntaxin"/>
</dbReference>
<accession>A0AAV9VT09</accession>
<dbReference type="EMBL" id="JAVHJL010000012">
    <property type="protein sequence ID" value="KAK6495664.1"/>
    <property type="molecule type" value="Genomic_DNA"/>
</dbReference>
<sequence>MCQYGRAIQIERGNGGEYFLKAKGSDNIAHATAIQKGFEETMQQYQKAQVKYRTQMRKQLARQYQIINPNATQEDIEKAQEKGDQFIFSTATLETRMGQESLHSKDFHSRNRDIRKIEQSMEELAEVSEKLSKLIYAQDISIEEGGDKAQKVVVDVEAGADKLGTASNHAEKTRKNRWWLLIVALIITLTISFAAILTIKPWE</sequence>
<reference evidence="7 8" key="1">
    <citation type="submission" date="2023-08" db="EMBL/GenBank/DDBJ databases">
        <authorList>
            <person name="Palmer J.M."/>
        </authorList>
    </citation>
    <scope>NUCLEOTIDE SEQUENCE [LARGE SCALE GENOMIC DNA]</scope>
    <source>
        <strain evidence="7 8">TWF481</strain>
    </source>
</reference>
<dbReference type="PANTHER" id="PTHR19957">
    <property type="entry name" value="SYNTAXIN"/>
    <property type="match status" value="1"/>
</dbReference>
<evidence type="ECO:0000256" key="2">
    <source>
        <dbReference type="ARBA" id="ARBA00022692"/>
    </source>
</evidence>